<sequence>MPRSFFTGFFEVLRFLDYKAVKLTMLISLITIIVGDVIYRRT</sequence>
<accession>S5ZFZ6</accession>
<dbReference type="AlphaFoldDB" id="S5ZFZ6"/>
<evidence type="ECO:0000256" key="1">
    <source>
        <dbReference type="SAM" id="Phobius"/>
    </source>
</evidence>
<dbReference type="EMBL" id="CP006254">
    <property type="protein sequence ID" value="AGT33280.1"/>
    <property type="molecule type" value="Genomic_DNA"/>
</dbReference>
<dbReference type="HOGENOM" id="CLU_209711_0_0_9"/>
<dbReference type="Proteomes" id="UP000015500">
    <property type="component" value="Chromosome"/>
</dbReference>
<gene>
    <name evidence="2" type="ORF">M493_15320</name>
</gene>
<dbReference type="KEGG" id="gjf:M493_15320"/>
<reference evidence="2 3" key="1">
    <citation type="journal article" date="2014" name="Genome Announc.">
        <title>Complete Genome Sequence of the Thermophilic Polychlorinated Biphenyl Degrader Geobacillus sp. Strain JF8 (NBRC 109937).</title>
        <authorList>
            <person name="Shintani M."/>
            <person name="Ohtsubo Y."/>
            <person name="Fukuda K."/>
            <person name="Hosoyama A."/>
            <person name="Ohji S."/>
            <person name="Yamazoe A."/>
            <person name="Fujita N."/>
            <person name="Nagata Y."/>
            <person name="Tsuda M."/>
            <person name="Hatta T."/>
            <person name="Kimbara K."/>
        </authorList>
    </citation>
    <scope>NUCLEOTIDE SEQUENCE [LARGE SCALE GENOMIC DNA]</scope>
    <source>
        <strain evidence="2 3">JF8</strain>
    </source>
</reference>
<organism evidence="2 3">
    <name type="scientific">Geobacillus genomosp. 3</name>
    <dbReference type="NCBI Taxonomy" id="1921421"/>
    <lineage>
        <taxon>Bacteria</taxon>
        <taxon>Bacillati</taxon>
        <taxon>Bacillota</taxon>
        <taxon>Bacilli</taxon>
        <taxon>Bacillales</taxon>
        <taxon>Anoxybacillaceae</taxon>
        <taxon>Geobacillus</taxon>
    </lineage>
</organism>
<dbReference type="PATRIC" id="fig|1345697.3.peg.3000"/>
<keyword evidence="1" id="KW-0812">Transmembrane</keyword>
<proteinExistence type="predicted"/>
<keyword evidence="1" id="KW-0472">Membrane</keyword>
<keyword evidence="1" id="KW-1133">Transmembrane helix</keyword>
<protein>
    <submittedName>
        <fullName evidence="2">Uncharacterized protein</fullName>
    </submittedName>
</protein>
<evidence type="ECO:0000313" key="3">
    <source>
        <dbReference type="Proteomes" id="UP000015500"/>
    </source>
</evidence>
<keyword evidence="3" id="KW-1185">Reference proteome</keyword>
<evidence type="ECO:0000313" key="2">
    <source>
        <dbReference type="EMBL" id="AGT33280.1"/>
    </source>
</evidence>
<dbReference type="RefSeq" id="WP_020961070.1">
    <property type="nucleotide sequence ID" value="NC_022080.4"/>
</dbReference>
<feature type="transmembrane region" description="Helical" evidence="1">
    <location>
        <begin position="20"/>
        <end position="39"/>
    </location>
</feature>
<name>S5ZFZ6_GEOG3</name>